<dbReference type="Proteomes" id="UP001244011">
    <property type="component" value="Unassembled WGS sequence"/>
</dbReference>
<proteinExistence type="predicted"/>
<name>A0AAJ0BTY3_9PEZI</name>
<gene>
    <name evidence="1" type="ORF">QBC33DRAFT_517854</name>
</gene>
<protein>
    <submittedName>
        <fullName evidence="1">Uncharacterized protein</fullName>
    </submittedName>
</protein>
<organism evidence="1 2">
    <name type="scientific">Phialemonium atrogriseum</name>
    <dbReference type="NCBI Taxonomy" id="1093897"/>
    <lineage>
        <taxon>Eukaryota</taxon>
        <taxon>Fungi</taxon>
        <taxon>Dikarya</taxon>
        <taxon>Ascomycota</taxon>
        <taxon>Pezizomycotina</taxon>
        <taxon>Sordariomycetes</taxon>
        <taxon>Sordariomycetidae</taxon>
        <taxon>Cephalothecales</taxon>
        <taxon>Cephalothecaceae</taxon>
        <taxon>Phialemonium</taxon>
    </lineage>
</organism>
<dbReference type="RefSeq" id="XP_060280443.1">
    <property type="nucleotide sequence ID" value="XM_060426211.1"/>
</dbReference>
<accession>A0AAJ0BTY3</accession>
<dbReference type="EMBL" id="MU839021">
    <property type="protein sequence ID" value="KAK1764230.1"/>
    <property type="molecule type" value="Genomic_DNA"/>
</dbReference>
<comment type="caution">
    <text evidence="1">The sequence shown here is derived from an EMBL/GenBank/DDBJ whole genome shotgun (WGS) entry which is preliminary data.</text>
</comment>
<dbReference type="AlphaFoldDB" id="A0AAJ0BTY3"/>
<sequence length="126" mass="14344">MSRATEQEYQPGQNVCWLCDLRIISSERANACEYIARTEARRLGFPCVAIRRVNHNTVPADPHLTVFIGESLENVQLQGHIYIIEGPGRVPLRIARPHERCIIRDGSRQTGTEYWGFNGSCGYKTR</sequence>
<evidence type="ECO:0000313" key="2">
    <source>
        <dbReference type="Proteomes" id="UP001244011"/>
    </source>
</evidence>
<dbReference type="GeneID" id="85309398"/>
<keyword evidence="2" id="KW-1185">Reference proteome</keyword>
<reference evidence="1" key="1">
    <citation type="submission" date="2023-06" db="EMBL/GenBank/DDBJ databases">
        <title>Genome-scale phylogeny and comparative genomics of the fungal order Sordariales.</title>
        <authorList>
            <consortium name="Lawrence Berkeley National Laboratory"/>
            <person name="Hensen N."/>
            <person name="Bonometti L."/>
            <person name="Westerberg I."/>
            <person name="Brannstrom I.O."/>
            <person name="Guillou S."/>
            <person name="Cros-Aarteil S."/>
            <person name="Calhoun S."/>
            <person name="Haridas S."/>
            <person name="Kuo A."/>
            <person name="Mondo S."/>
            <person name="Pangilinan J."/>
            <person name="Riley R."/>
            <person name="Labutti K."/>
            <person name="Andreopoulos B."/>
            <person name="Lipzen A."/>
            <person name="Chen C."/>
            <person name="Yanf M."/>
            <person name="Daum C."/>
            <person name="Ng V."/>
            <person name="Clum A."/>
            <person name="Steindorff A."/>
            <person name="Ohm R."/>
            <person name="Martin F."/>
            <person name="Silar P."/>
            <person name="Natvig D."/>
            <person name="Lalanne C."/>
            <person name="Gautier V."/>
            <person name="Ament-Velasquez S.L."/>
            <person name="Kruys A."/>
            <person name="Hutchinson M.I."/>
            <person name="Powell A.J."/>
            <person name="Barry K."/>
            <person name="Miller A.N."/>
            <person name="Grigoriev I.V."/>
            <person name="Debuchy R."/>
            <person name="Gladieux P."/>
            <person name="Thoren M.H."/>
            <person name="Johannesson H."/>
        </authorList>
    </citation>
    <scope>NUCLEOTIDE SEQUENCE</scope>
    <source>
        <strain evidence="1">8032-3</strain>
    </source>
</reference>
<evidence type="ECO:0000313" key="1">
    <source>
        <dbReference type="EMBL" id="KAK1764230.1"/>
    </source>
</evidence>